<feature type="chain" id="PRO_5004688835" evidence="1">
    <location>
        <begin position="24"/>
        <end position="88"/>
    </location>
</feature>
<dbReference type="AlphaFoldDB" id="U9SSS9"/>
<dbReference type="HOGENOM" id="CLU_2470247_0_0_1"/>
<feature type="signal peptide" evidence="1">
    <location>
        <begin position="1"/>
        <end position="23"/>
    </location>
</feature>
<proteinExistence type="predicted"/>
<gene>
    <name evidence="2" type="ORF">GLOINDRAFT_10822</name>
</gene>
<accession>U9SSS9</accession>
<dbReference type="VEuPathDB" id="FungiDB:RhiirFUN_011478"/>
<protein>
    <submittedName>
        <fullName evidence="2">Uncharacterized protein</fullName>
    </submittedName>
</protein>
<reference evidence="2" key="1">
    <citation type="submission" date="2013-07" db="EMBL/GenBank/DDBJ databases">
        <title>The genome of an arbuscular mycorrhizal fungus provides insights into the evolution of the oldest plant symbiosis.</title>
        <authorList>
            <consortium name="DOE Joint Genome Institute"/>
            <person name="Tisserant E."/>
            <person name="Malbreil M."/>
            <person name="Kuo A."/>
            <person name="Kohler A."/>
            <person name="Symeonidi A."/>
            <person name="Balestrini R."/>
            <person name="Charron P."/>
            <person name="Duensing N."/>
            <person name="Frei-dit-Frey N."/>
            <person name="Gianinazzi-Pearson V."/>
            <person name="Gilbert B."/>
            <person name="Handa Y."/>
            <person name="Hijri M."/>
            <person name="Kaul R."/>
            <person name="Kawaguchi M."/>
            <person name="Krajinski F."/>
            <person name="Lammers P."/>
            <person name="Lapierre D."/>
            <person name="Masclaux F.G."/>
            <person name="Murat C."/>
            <person name="Morin E."/>
            <person name="Ndikumana S."/>
            <person name="Pagni M."/>
            <person name="Petitpierre D."/>
            <person name="Requena N."/>
            <person name="Rosikiewicz P."/>
            <person name="Riley R."/>
            <person name="Saito K."/>
            <person name="San Clemente H."/>
            <person name="Shapiro H."/>
            <person name="van Tuinen D."/>
            <person name="Becard G."/>
            <person name="Bonfante P."/>
            <person name="Paszkowski U."/>
            <person name="Shachar-Hill Y."/>
            <person name="Young J.P."/>
            <person name="Sanders I.R."/>
            <person name="Henrissat B."/>
            <person name="Rensing S.A."/>
            <person name="Grigoriev I.V."/>
            <person name="Corradi N."/>
            <person name="Roux C."/>
            <person name="Martin F."/>
        </authorList>
    </citation>
    <scope>NUCLEOTIDE SEQUENCE</scope>
    <source>
        <strain evidence="2">DAOM 197198</strain>
    </source>
</reference>
<keyword evidence="1" id="KW-0732">Signal</keyword>
<name>U9SSS9_RHIID</name>
<sequence length="88" mass="9895">MNIKAFFAIFVIAISITSTTVSAQRCPPECYPKFPRGCFYHPIDVEQHQVYGPPGTVYRYAEYALIMQSISTPSPSPSPPPSNKRERD</sequence>
<organism evidence="2">
    <name type="scientific">Rhizophagus irregularis (strain DAOM 181602 / DAOM 197198 / MUCL 43194)</name>
    <name type="common">Arbuscular mycorrhizal fungus</name>
    <name type="synonym">Glomus intraradices</name>
    <dbReference type="NCBI Taxonomy" id="747089"/>
    <lineage>
        <taxon>Eukaryota</taxon>
        <taxon>Fungi</taxon>
        <taxon>Fungi incertae sedis</taxon>
        <taxon>Mucoromycota</taxon>
        <taxon>Glomeromycotina</taxon>
        <taxon>Glomeromycetes</taxon>
        <taxon>Glomerales</taxon>
        <taxon>Glomeraceae</taxon>
        <taxon>Rhizophagus</taxon>
    </lineage>
</organism>
<evidence type="ECO:0000313" key="2">
    <source>
        <dbReference type="EMBL" id="ERZ98166.1"/>
    </source>
</evidence>
<evidence type="ECO:0000256" key="1">
    <source>
        <dbReference type="SAM" id="SignalP"/>
    </source>
</evidence>
<dbReference type="EMBL" id="KI298998">
    <property type="protein sequence ID" value="ERZ98166.1"/>
    <property type="molecule type" value="Genomic_DNA"/>
</dbReference>